<organism evidence="2">
    <name type="scientific">Siphoviridae sp. cthrK8</name>
    <dbReference type="NCBI Taxonomy" id="2826429"/>
    <lineage>
        <taxon>Viruses</taxon>
        <taxon>Duplodnaviria</taxon>
        <taxon>Heunggongvirae</taxon>
        <taxon>Uroviricota</taxon>
        <taxon>Caudoviricetes</taxon>
    </lineage>
</organism>
<reference evidence="2" key="1">
    <citation type="journal article" date="2021" name="Proc. Natl. Acad. Sci. U.S.A.">
        <title>A Catalog of Tens of Thousands of Viruses from Human Metagenomes Reveals Hidden Associations with Chronic Diseases.</title>
        <authorList>
            <person name="Tisza M.J."/>
            <person name="Buck C.B."/>
        </authorList>
    </citation>
    <scope>NUCLEOTIDE SEQUENCE</scope>
    <source>
        <strain evidence="2">CthrK8</strain>
    </source>
</reference>
<accession>A0A8S5MZW8</accession>
<evidence type="ECO:0000313" key="2">
    <source>
        <dbReference type="EMBL" id="DAD87411.1"/>
    </source>
</evidence>
<dbReference type="Gene3D" id="2.60.120.860">
    <property type="match status" value="1"/>
</dbReference>
<dbReference type="Pfam" id="PF05709">
    <property type="entry name" value="Sipho_tail"/>
    <property type="match status" value="1"/>
</dbReference>
<sequence length="263" mass="29499">MYDYASLKKLDNEVATFEPSDNLMINGQPLNRLIEGYRHLTVSGRGILGRDVSTTNVPGRRGVWVDKYSDEERTIEIKYQLSAETSSEMRDKFAKLNKILRTHAQSGFLEISFKDEPDFIYYGYFNGADSFEETSLSIVSKFSLLIPDGYKKKSPQTSTGPISLVDAVEVFPESITVTVSKATDRVQIVNGSKVISFSGSYSSGKDIVILFDPDEVKASYDGRNILSELDRFSPLELFTVRDGDNVTAVNATVKRIVWRDERA</sequence>
<dbReference type="Gene3D" id="2.40.30.200">
    <property type="match status" value="1"/>
</dbReference>
<protein>
    <submittedName>
        <fullName evidence="2">Receptor binding protein</fullName>
    </submittedName>
</protein>
<dbReference type="InterPro" id="IPR008841">
    <property type="entry name" value="Siphovirus-type_tail_N"/>
</dbReference>
<dbReference type="InterPro" id="IPR006520">
    <property type="entry name" value="Dit_BPSPP_N"/>
</dbReference>
<dbReference type="NCBIfam" id="TIGR01633">
    <property type="entry name" value="phi3626_gp14_N"/>
    <property type="match status" value="1"/>
</dbReference>
<proteinExistence type="predicted"/>
<feature type="domain" description="Siphovirus-type tail component RIFT-related" evidence="1">
    <location>
        <begin position="51"/>
        <end position="135"/>
    </location>
</feature>
<dbReference type="EMBL" id="BK015021">
    <property type="protein sequence ID" value="DAD87411.1"/>
    <property type="molecule type" value="Genomic_DNA"/>
</dbReference>
<keyword evidence="2" id="KW-0675">Receptor</keyword>
<name>A0A8S5MZW8_9CAUD</name>
<evidence type="ECO:0000259" key="1">
    <source>
        <dbReference type="Pfam" id="PF05709"/>
    </source>
</evidence>